<name>A0A1Z5R9T2_SORBI</name>
<keyword evidence="3" id="KW-1185">Reference proteome</keyword>
<dbReference type="Proteomes" id="UP000000768">
    <property type="component" value="Chromosome 7"/>
</dbReference>
<dbReference type="EMBL" id="CM000766">
    <property type="protein sequence ID" value="OQU80329.1"/>
    <property type="molecule type" value="Genomic_DNA"/>
</dbReference>
<feature type="region of interest" description="Disordered" evidence="1">
    <location>
        <begin position="1"/>
        <end position="86"/>
    </location>
</feature>
<accession>A0A1Z5R9T2</accession>
<reference evidence="2 3" key="1">
    <citation type="journal article" date="2009" name="Nature">
        <title>The Sorghum bicolor genome and the diversification of grasses.</title>
        <authorList>
            <person name="Paterson A.H."/>
            <person name="Bowers J.E."/>
            <person name="Bruggmann R."/>
            <person name="Dubchak I."/>
            <person name="Grimwood J."/>
            <person name="Gundlach H."/>
            <person name="Haberer G."/>
            <person name="Hellsten U."/>
            <person name="Mitros T."/>
            <person name="Poliakov A."/>
            <person name="Schmutz J."/>
            <person name="Spannagl M."/>
            <person name="Tang H."/>
            <person name="Wang X."/>
            <person name="Wicker T."/>
            <person name="Bharti A.K."/>
            <person name="Chapman J."/>
            <person name="Feltus F.A."/>
            <person name="Gowik U."/>
            <person name="Grigoriev I.V."/>
            <person name="Lyons E."/>
            <person name="Maher C.A."/>
            <person name="Martis M."/>
            <person name="Narechania A."/>
            <person name="Otillar R.P."/>
            <person name="Penning B.W."/>
            <person name="Salamov A.A."/>
            <person name="Wang Y."/>
            <person name="Zhang L."/>
            <person name="Carpita N.C."/>
            <person name="Freeling M."/>
            <person name="Gingle A.R."/>
            <person name="Hash C.T."/>
            <person name="Keller B."/>
            <person name="Klein P."/>
            <person name="Kresovich S."/>
            <person name="McCann M.C."/>
            <person name="Ming R."/>
            <person name="Peterson D.G."/>
            <person name="Mehboob-ur-Rahman"/>
            <person name="Ware D."/>
            <person name="Westhoff P."/>
            <person name="Mayer K.F."/>
            <person name="Messing J."/>
            <person name="Rokhsar D.S."/>
        </authorList>
    </citation>
    <scope>NUCLEOTIDE SEQUENCE [LARGE SCALE GENOMIC DNA]</scope>
    <source>
        <strain evidence="3">cv. BTx623</strain>
    </source>
</reference>
<gene>
    <name evidence="2" type="ORF">SORBI_3007G111901</name>
</gene>
<dbReference type="InParanoid" id="A0A1Z5R9T2"/>
<dbReference type="Gramene" id="OQU80329">
    <property type="protein sequence ID" value="OQU80329"/>
    <property type="gene ID" value="SORBI_3007G111901"/>
</dbReference>
<protein>
    <submittedName>
        <fullName evidence="2">Uncharacterized protein</fullName>
    </submittedName>
</protein>
<dbReference type="AlphaFoldDB" id="A0A1Z5R9T2"/>
<evidence type="ECO:0000256" key="1">
    <source>
        <dbReference type="SAM" id="MobiDB-lite"/>
    </source>
</evidence>
<sequence length="86" mass="9551">MPVRRAEQEGPSCRCAGVRRGEQDGLVRRRQGRAGWPSPPPRKPLEAHPSVPDSPSIAYSGTSWCPQADPTERTDNKISKFRLQAK</sequence>
<proteinExistence type="predicted"/>
<organism evidence="2 3">
    <name type="scientific">Sorghum bicolor</name>
    <name type="common">Sorghum</name>
    <name type="synonym">Sorghum vulgare</name>
    <dbReference type="NCBI Taxonomy" id="4558"/>
    <lineage>
        <taxon>Eukaryota</taxon>
        <taxon>Viridiplantae</taxon>
        <taxon>Streptophyta</taxon>
        <taxon>Embryophyta</taxon>
        <taxon>Tracheophyta</taxon>
        <taxon>Spermatophyta</taxon>
        <taxon>Magnoliopsida</taxon>
        <taxon>Liliopsida</taxon>
        <taxon>Poales</taxon>
        <taxon>Poaceae</taxon>
        <taxon>PACMAD clade</taxon>
        <taxon>Panicoideae</taxon>
        <taxon>Andropogonodae</taxon>
        <taxon>Andropogoneae</taxon>
        <taxon>Sorghinae</taxon>
        <taxon>Sorghum</taxon>
    </lineage>
</organism>
<evidence type="ECO:0000313" key="3">
    <source>
        <dbReference type="Proteomes" id="UP000000768"/>
    </source>
</evidence>
<evidence type="ECO:0000313" key="2">
    <source>
        <dbReference type="EMBL" id="OQU80329.1"/>
    </source>
</evidence>
<reference evidence="3" key="2">
    <citation type="journal article" date="2018" name="Plant J.">
        <title>The Sorghum bicolor reference genome: improved assembly, gene annotations, a transcriptome atlas, and signatures of genome organization.</title>
        <authorList>
            <person name="McCormick R.F."/>
            <person name="Truong S.K."/>
            <person name="Sreedasyam A."/>
            <person name="Jenkins J."/>
            <person name="Shu S."/>
            <person name="Sims D."/>
            <person name="Kennedy M."/>
            <person name="Amirebrahimi M."/>
            <person name="Weers B.D."/>
            <person name="McKinley B."/>
            <person name="Mattison A."/>
            <person name="Morishige D.T."/>
            <person name="Grimwood J."/>
            <person name="Schmutz J."/>
            <person name="Mullet J.E."/>
        </authorList>
    </citation>
    <scope>NUCLEOTIDE SEQUENCE [LARGE SCALE GENOMIC DNA]</scope>
    <source>
        <strain evidence="3">cv. BTx623</strain>
    </source>
</reference>